<name>A0ABT3R3M9_9HYPH</name>
<dbReference type="PANTHER" id="PTHR38468:SF1">
    <property type="entry name" value="SLL0939 PROTEIN"/>
    <property type="match status" value="1"/>
</dbReference>
<dbReference type="PANTHER" id="PTHR38468">
    <property type="entry name" value="SLL0939 PROTEIN"/>
    <property type="match status" value="1"/>
</dbReference>
<dbReference type="InterPro" id="IPR012427">
    <property type="entry name" value="DUF1622"/>
</dbReference>
<dbReference type="Proteomes" id="UP001300261">
    <property type="component" value="Unassembled WGS sequence"/>
</dbReference>
<feature type="transmembrane region" description="Helical" evidence="1">
    <location>
        <begin position="48"/>
        <end position="76"/>
    </location>
</feature>
<keyword evidence="1" id="KW-0812">Transmembrane</keyword>
<gene>
    <name evidence="2" type="ORF">ON753_14640</name>
</gene>
<accession>A0ABT3R3M9</accession>
<organism evidence="2 3">
    <name type="scientific">Roseibium salinum</name>
    <dbReference type="NCBI Taxonomy" id="1604349"/>
    <lineage>
        <taxon>Bacteria</taxon>
        <taxon>Pseudomonadati</taxon>
        <taxon>Pseudomonadota</taxon>
        <taxon>Alphaproteobacteria</taxon>
        <taxon>Hyphomicrobiales</taxon>
        <taxon>Stappiaceae</taxon>
        <taxon>Roseibium</taxon>
    </lineage>
</organism>
<sequence length="154" mass="16272">MKVPIAAGATALILSVIWLSEVAAQETGTVRGAASHNTAIWLDTALHWTVRGIEMVGIAAVVIGAIAASTVFLFRAAREGPSKGIYQQLRASLGRSILLGLEFLVAADIINTVAIDPTLESVAVLAAVVAVRTFLSIALEVEIEGKWPWRKNGE</sequence>
<comment type="caution">
    <text evidence="2">The sequence shown here is derived from an EMBL/GenBank/DDBJ whole genome shotgun (WGS) entry which is preliminary data.</text>
</comment>
<evidence type="ECO:0000313" key="3">
    <source>
        <dbReference type="Proteomes" id="UP001300261"/>
    </source>
</evidence>
<keyword evidence="1" id="KW-0472">Membrane</keyword>
<keyword evidence="3" id="KW-1185">Reference proteome</keyword>
<proteinExistence type="predicted"/>
<evidence type="ECO:0000256" key="1">
    <source>
        <dbReference type="SAM" id="Phobius"/>
    </source>
</evidence>
<dbReference type="Pfam" id="PF07784">
    <property type="entry name" value="DUF1622"/>
    <property type="match status" value="1"/>
</dbReference>
<keyword evidence="1" id="KW-1133">Transmembrane helix</keyword>
<dbReference type="RefSeq" id="WP_265963363.1">
    <property type="nucleotide sequence ID" value="NZ_JAPEVI010000003.1"/>
</dbReference>
<reference evidence="2 3" key="1">
    <citation type="journal article" date="2016" name="Int. J. Syst. Evol. Microbiol.">
        <title>Labrenzia salina sp. nov., isolated from the rhizosphere of the halophyte Arthrocnemum macrostachyum.</title>
        <authorList>
            <person name="Camacho M."/>
            <person name="Redondo-Gomez S."/>
            <person name="Rodriguez-Llorente I."/>
            <person name="Rohde M."/>
            <person name="Sproer C."/>
            <person name="Schumann P."/>
            <person name="Klenk H.P."/>
            <person name="Montero-Calasanz M.D.C."/>
        </authorList>
    </citation>
    <scope>NUCLEOTIDE SEQUENCE [LARGE SCALE GENOMIC DNA]</scope>
    <source>
        <strain evidence="2 3">DSM 29163</strain>
    </source>
</reference>
<protein>
    <submittedName>
        <fullName evidence="2">DUF1622 domain-containing protein</fullName>
    </submittedName>
</protein>
<dbReference type="EMBL" id="JAPEVI010000003">
    <property type="protein sequence ID" value="MCX2723592.1"/>
    <property type="molecule type" value="Genomic_DNA"/>
</dbReference>
<evidence type="ECO:0000313" key="2">
    <source>
        <dbReference type="EMBL" id="MCX2723592.1"/>
    </source>
</evidence>